<proteinExistence type="inferred from homology"/>
<comment type="subcellular location">
    <subcellularLocation>
        <location evidence="1 7">Cell membrane</location>
        <topology evidence="1 7">Multi-pass membrane protein</topology>
    </subcellularLocation>
</comment>
<feature type="transmembrane region" description="Helical" evidence="7">
    <location>
        <begin position="108"/>
        <end position="127"/>
    </location>
</feature>
<evidence type="ECO:0000256" key="4">
    <source>
        <dbReference type="ARBA" id="ARBA00022692"/>
    </source>
</evidence>
<dbReference type="EMBL" id="CP158568">
    <property type="protein sequence ID" value="XBY47000.1"/>
    <property type="molecule type" value="Genomic_DNA"/>
</dbReference>
<feature type="transmembrane region" description="Helical" evidence="7">
    <location>
        <begin position="203"/>
        <end position="222"/>
    </location>
</feature>
<organism evidence="9">
    <name type="scientific">Methyloraptor flagellatus</name>
    <dbReference type="NCBI Taxonomy" id="3162530"/>
    <lineage>
        <taxon>Bacteria</taxon>
        <taxon>Pseudomonadati</taxon>
        <taxon>Pseudomonadota</taxon>
        <taxon>Alphaproteobacteria</taxon>
        <taxon>Hyphomicrobiales</taxon>
        <taxon>Ancalomicrobiaceae</taxon>
        <taxon>Methyloraptor</taxon>
    </lineage>
</organism>
<dbReference type="AlphaFoldDB" id="A0AAU7XJI0"/>
<dbReference type="CDD" id="cd06261">
    <property type="entry name" value="TM_PBP2"/>
    <property type="match status" value="1"/>
</dbReference>
<dbReference type="InterPro" id="IPR035906">
    <property type="entry name" value="MetI-like_sf"/>
</dbReference>
<feature type="transmembrane region" description="Helical" evidence="7">
    <location>
        <begin position="163"/>
        <end position="183"/>
    </location>
</feature>
<feature type="domain" description="ABC transmembrane type-1" evidence="8">
    <location>
        <begin position="38"/>
        <end position="222"/>
    </location>
</feature>
<evidence type="ECO:0000256" key="3">
    <source>
        <dbReference type="ARBA" id="ARBA00022475"/>
    </source>
</evidence>
<evidence type="ECO:0000259" key="8">
    <source>
        <dbReference type="PROSITE" id="PS50928"/>
    </source>
</evidence>
<dbReference type="RefSeq" id="WP_407052086.1">
    <property type="nucleotide sequence ID" value="NZ_CP158568.1"/>
</dbReference>
<dbReference type="PANTHER" id="PTHR30151">
    <property type="entry name" value="ALKANE SULFONATE ABC TRANSPORTER-RELATED, MEMBRANE SUBUNIT"/>
    <property type="match status" value="1"/>
</dbReference>
<keyword evidence="4 7" id="KW-0812">Transmembrane</keyword>
<evidence type="ECO:0000256" key="6">
    <source>
        <dbReference type="ARBA" id="ARBA00023136"/>
    </source>
</evidence>
<dbReference type="InterPro" id="IPR000515">
    <property type="entry name" value="MetI-like"/>
</dbReference>
<accession>A0AAU7XJI0</accession>
<keyword evidence="5 7" id="KW-1133">Transmembrane helix</keyword>
<keyword evidence="3" id="KW-1003">Cell membrane</keyword>
<comment type="similarity">
    <text evidence="7">Belongs to the binding-protein-dependent transport system permease family.</text>
</comment>
<reference evidence="9" key="1">
    <citation type="submission" date="2024-06" db="EMBL/GenBank/DDBJ databases">
        <title>Methylostella associata gen. nov., sp. nov., a novel Ancalomicrobiaceae-affiliated facultatively methylotrophic bacteria that feed on methanotrophs of the genus Methylococcus.</title>
        <authorList>
            <person name="Saltykova V."/>
            <person name="Danilova O.V."/>
            <person name="Oshkin I.Y."/>
            <person name="Belova S.E."/>
            <person name="Pimenov N.V."/>
            <person name="Dedysh S.N."/>
        </authorList>
    </citation>
    <scope>NUCLEOTIDE SEQUENCE</scope>
    <source>
        <strain evidence="9">S20</strain>
    </source>
</reference>
<sequence length="237" mass="25004">MSLIGLWWLAVLVFRPPAFMLPGPDRVAAMLWLRLPDLAAATAVTATEMILGLLAGTALGIATALVMAVSAPARKLMMPLVVVAQSLPVFAVAPVLVLWFGFGLTSKVVMATIIIFFPVASAFHDGLSRTDPGLLDLASLYRASPLQRLAHIRLPAAMPSLVSGLRMAAAVAPIGAVIGEWVGASNGLGLVMIHANARLQTDLMFAALVIVAGLAVVLRLAVDRATRRLVPWLPEHD</sequence>
<evidence type="ECO:0000256" key="1">
    <source>
        <dbReference type="ARBA" id="ARBA00004651"/>
    </source>
</evidence>
<evidence type="ECO:0000256" key="2">
    <source>
        <dbReference type="ARBA" id="ARBA00022448"/>
    </source>
</evidence>
<dbReference type="SUPFAM" id="SSF161098">
    <property type="entry name" value="MetI-like"/>
    <property type="match status" value="1"/>
</dbReference>
<dbReference type="GO" id="GO:0005886">
    <property type="term" value="C:plasma membrane"/>
    <property type="evidence" value="ECO:0007669"/>
    <property type="project" value="UniProtKB-SubCell"/>
</dbReference>
<evidence type="ECO:0000313" key="9">
    <source>
        <dbReference type="EMBL" id="XBY47000.1"/>
    </source>
</evidence>
<feature type="transmembrane region" description="Helical" evidence="7">
    <location>
        <begin position="44"/>
        <end position="68"/>
    </location>
</feature>
<keyword evidence="2 7" id="KW-0813">Transport</keyword>
<dbReference type="Pfam" id="PF00528">
    <property type="entry name" value="BPD_transp_1"/>
    <property type="match status" value="1"/>
</dbReference>
<keyword evidence="6 7" id="KW-0472">Membrane</keyword>
<dbReference type="PROSITE" id="PS50928">
    <property type="entry name" value="ABC_TM1"/>
    <property type="match status" value="1"/>
</dbReference>
<evidence type="ECO:0000256" key="5">
    <source>
        <dbReference type="ARBA" id="ARBA00022989"/>
    </source>
</evidence>
<gene>
    <name evidence="9" type="ORF">ABS361_00650</name>
</gene>
<protein>
    <submittedName>
        <fullName evidence="9">ABC transporter permease</fullName>
    </submittedName>
</protein>
<evidence type="ECO:0000256" key="7">
    <source>
        <dbReference type="RuleBase" id="RU363032"/>
    </source>
</evidence>
<name>A0AAU7XJI0_9HYPH</name>
<dbReference type="KEGG" id="mflg:ABS361_00650"/>
<feature type="transmembrane region" description="Helical" evidence="7">
    <location>
        <begin position="80"/>
        <end position="102"/>
    </location>
</feature>
<dbReference type="Gene3D" id="1.10.3720.10">
    <property type="entry name" value="MetI-like"/>
    <property type="match status" value="1"/>
</dbReference>
<dbReference type="PANTHER" id="PTHR30151:SF20">
    <property type="entry name" value="ABC TRANSPORTER PERMEASE PROTEIN HI_0355-RELATED"/>
    <property type="match status" value="1"/>
</dbReference>
<dbReference type="GO" id="GO:0055085">
    <property type="term" value="P:transmembrane transport"/>
    <property type="evidence" value="ECO:0007669"/>
    <property type="project" value="InterPro"/>
</dbReference>